<evidence type="ECO:0000313" key="3">
    <source>
        <dbReference type="Proteomes" id="UP000676409"/>
    </source>
</evidence>
<feature type="signal peptide" evidence="1">
    <location>
        <begin position="1"/>
        <end position="20"/>
    </location>
</feature>
<organism evidence="2 3">
    <name type="scientific">Phenylobacterium montanum</name>
    <dbReference type="NCBI Taxonomy" id="2823693"/>
    <lineage>
        <taxon>Bacteria</taxon>
        <taxon>Pseudomonadati</taxon>
        <taxon>Pseudomonadota</taxon>
        <taxon>Alphaproteobacteria</taxon>
        <taxon>Caulobacterales</taxon>
        <taxon>Caulobacteraceae</taxon>
        <taxon>Phenylobacterium</taxon>
    </lineage>
</organism>
<keyword evidence="2" id="KW-0378">Hydrolase</keyword>
<dbReference type="GO" id="GO:0016787">
    <property type="term" value="F:hydrolase activity"/>
    <property type="evidence" value="ECO:0007669"/>
    <property type="project" value="UniProtKB-KW"/>
</dbReference>
<dbReference type="RefSeq" id="WP_211936006.1">
    <property type="nucleotide sequence ID" value="NZ_CP073078.1"/>
</dbReference>
<dbReference type="Proteomes" id="UP000676409">
    <property type="component" value="Chromosome"/>
</dbReference>
<dbReference type="InterPro" id="IPR012338">
    <property type="entry name" value="Beta-lactam/transpept-like"/>
</dbReference>
<evidence type="ECO:0000256" key="1">
    <source>
        <dbReference type="SAM" id="SignalP"/>
    </source>
</evidence>
<name>A0A975FVA9_9CAUL</name>
<evidence type="ECO:0000313" key="2">
    <source>
        <dbReference type="EMBL" id="QUD85954.1"/>
    </source>
</evidence>
<keyword evidence="3" id="KW-1185">Reference proteome</keyword>
<dbReference type="EMBL" id="CP073078">
    <property type="protein sequence ID" value="QUD85954.1"/>
    <property type="molecule type" value="Genomic_DNA"/>
</dbReference>
<accession>A0A975FVA9</accession>
<dbReference type="KEGG" id="caul:KCG34_12635"/>
<proteinExistence type="predicted"/>
<dbReference type="Gene3D" id="3.40.710.10">
    <property type="entry name" value="DD-peptidase/beta-lactamase superfamily"/>
    <property type="match status" value="1"/>
</dbReference>
<dbReference type="AlphaFoldDB" id="A0A975FVA9"/>
<protein>
    <submittedName>
        <fullName evidence="2">Serine hydrolase</fullName>
    </submittedName>
</protein>
<keyword evidence="1" id="KW-0732">Signal</keyword>
<gene>
    <name evidence="2" type="ORF">KCG34_12635</name>
</gene>
<sequence length="560" mass="59127">MRVALALATVIAGLAGQAWSGPLSSAILNGTKLDGPVPASDFMPGPEAKAAKFRVSGRLTVIPKAQPDGFRVITDTAPPARDTRRVWPRLAVDLVTDGERLIPVQHGPIAAGNPDWDWIVEPGLAWSEPADGDRVRAVLPVALEERNANCIHNGRLLVILGPDGTASKAAIQFDTDTCLYFRFDAWGLAAASYAPGQVKAAPALVNRDRAERAARLPAKPISDLAATFPGIDLAALARAAGPGAVWGVVASGTHFTAPCPTRSGDDPLCAERDLPSYSTAKSLVAAQALFRLEALRPGVIHETIAAHVPACAAAGGWGDVRLIDMLDMASGHYVSAAPEADEAAPATEAFFDAETAAQKIAFTCATPRKAAPGGTFVYHTADTFLLGVAMTDALRKAGLGRDLYDDLIRQIWASIGQSAALDTTRRTYDSAAQPFTGWGLVYHRDDIVRAAGFLGGGGRIAGQPYLDPKLLGEALQRTEPGGGLFGPAPYLRYRHGFWARDVGPLAGCDHPVWAPFLSGYGGISVVLFPNGVQFYAFNDVNHFDWAASVPEVSKIRSLCG</sequence>
<reference evidence="2" key="1">
    <citation type="submission" date="2021-04" db="EMBL/GenBank/DDBJ databases">
        <title>The complete genome sequence of Caulobacter sp. S6.</title>
        <authorList>
            <person name="Tang Y."/>
            <person name="Ouyang W."/>
            <person name="Liu Q."/>
            <person name="Huang B."/>
            <person name="Guo Z."/>
            <person name="Lei P."/>
        </authorList>
    </citation>
    <scope>NUCLEOTIDE SEQUENCE</scope>
    <source>
        <strain evidence="2">S6</strain>
    </source>
</reference>
<feature type="chain" id="PRO_5037225479" evidence="1">
    <location>
        <begin position="21"/>
        <end position="560"/>
    </location>
</feature>
<dbReference type="SUPFAM" id="SSF56601">
    <property type="entry name" value="beta-lactamase/transpeptidase-like"/>
    <property type="match status" value="1"/>
</dbReference>